<dbReference type="EMBL" id="LLXJ01004401">
    <property type="protein sequence ID" value="PKB95832.1"/>
    <property type="molecule type" value="Genomic_DNA"/>
</dbReference>
<organism evidence="1 2">
    <name type="scientific">Rhizophagus irregularis</name>
    <dbReference type="NCBI Taxonomy" id="588596"/>
    <lineage>
        <taxon>Eukaryota</taxon>
        <taxon>Fungi</taxon>
        <taxon>Fungi incertae sedis</taxon>
        <taxon>Mucoromycota</taxon>
        <taxon>Glomeromycotina</taxon>
        <taxon>Glomeromycetes</taxon>
        <taxon>Glomerales</taxon>
        <taxon>Glomeraceae</taxon>
        <taxon>Rhizophagus</taxon>
    </lineage>
</organism>
<dbReference type="AlphaFoldDB" id="A0A2N0NML0"/>
<accession>A0A2N0NML0</accession>
<sequence length="118" mass="12652">MNSRLSKLESAMAARASVSDPLLTNRLPISLPSCKDGMIQLSLTTTSLSILMLPFAIDKWIHPNPSIPPSNVASSSPIDMEQQLSSLSDTVASLAESINKGIEQNNLILARQNGQANH</sequence>
<name>A0A2N0NML0_9GLOM</name>
<dbReference type="VEuPathDB" id="FungiDB:FUN_010931"/>
<proteinExistence type="predicted"/>
<evidence type="ECO:0000313" key="2">
    <source>
        <dbReference type="Proteomes" id="UP000232722"/>
    </source>
</evidence>
<dbReference type="Proteomes" id="UP000232722">
    <property type="component" value="Unassembled WGS sequence"/>
</dbReference>
<comment type="caution">
    <text evidence="1">The sequence shown here is derived from an EMBL/GenBank/DDBJ whole genome shotgun (WGS) entry which is preliminary data.</text>
</comment>
<protein>
    <submittedName>
        <fullName evidence="1">Uncharacterized protein</fullName>
    </submittedName>
</protein>
<reference evidence="1 2" key="2">
    <citation type="submission" date="2017-09" db="EMBL/GenBank/DDBJ databases">
        <title>Extensive intraspecific genome diversity in a model arbuscular mycorrhizal fungus.</title>
        <authorList>
            <person name="Chen E.C."/>
            <person name="Morin E."/>
            <person name="Beaudet D."/>
            <person name="Noel J."/>
            <person name="Ndikumana S."/>
            <person name="Charron P."/>
            <person name="St-Onge C."/>
            <person name="Giorgi J."/>
            <person name="Grigoriev I.V."/>
            <person name="Roux C."/>
            <person name="Martin F.M."/>
            <person name="Corradi N."/>
        </authorList>
    </citation>
    <scope>NUCLEOTIDE SEQUENCE [LARGE SCALE GENOMIC DNA]</scope>
    <source>
        <strain evidence="1 2">A5</strain>
    </source>
</reference>
<gene>
    <name evidence="1" type="ORF">RhiirA5_435942</name>
</gene>
<reference evidence="1 2" key="1">
    <citation type="submission" date="2016-04" db="EMBL/GenBank/DDBJ databases">
        <title>Genome analyses suggest a sexual origin of heterokaryosis in a supposedly ancient asexual fungus.</title>
        <authorList>
            <person name="Ropars J."/>
            <person name="Sedzielewska K."/>
            <person name="Noel J."/>
            <person name="Charron P."/>
            <person name="Farinelli L."/>
            <person name="Marton T."/>
            <person name="Kruger M."/>
            <person name="Pelin A."/>
            <person name="Brachmann A."/>
            <person name="Corradi N."/>
        </authorList>
    </citation>
    <scope>NUCLEOTIDE SEQUENCE [LARGE SCALE GENOMIC DNA]</scope>
    <source>
        <strain evidence="1 2">A5</strain>
    </source>
</reference>
<dbReference type="VEuPathDB" id="FungiDB:RhiirA1_475816"/>
<evidence type="ECO:0000313" key="1">
    <source>
        <dbReference type="EMBL" id="PKB95832.1"/>
    </source>
</evidence>